<keyword evidence="1" id="KW-0233">DNA recombination</keyword>
<accession>A0A1W1YAF2</accession>
<dbReference type="AlphaFoldDB" id="A0A1W1YAF2"/>
<evidence type="ECO:0000256" key="2">
    <source>
        <dbReference type="SAM" id="Coils"/>
    </source>
</evidence>
<dbReference type="RefSeq" id="WP_084407846.1">
    <property type="nucleotide sequence ID" value="NZ_FWXR01000001.1"/>
</dbReference>
<evidence type="ECO:0008006" key="5">
    <source>
        <dbReference type="Google" id="ProtNLM"/>
    </source>
</evidence>
<gene>
    <name evidence="3" type="ORF">SAMN06297251_10178</name>
</gene>
<dbReference type="InterPro" id="IPR011010">
    <property type="entry name" value="DNA_brk_join_enz"/>
</dbReference>
<sequence length="371" mass="42538">MPRRSAPARLWLFRPKTRAGVVRQATWYVKHGDKRFSTGCLEDDRAGAEAALADYLVRAAAEEDEVRDRRAGEVRIDDVISHYAAEKASVARPRELGARLGRLLDYWGEMTLDEVNARTCKAYARQRSTVQAARRELEDLRAAIRLYASEGLCREIVVVWVPEKAQAREGYLTRDQAASLLWHLWKTRAKQGNKKTTTRTLKHVAPFVLMGIYTGTRSSRIWKASFVRQPGHPWIDVENGVYYRAAPREIVARNKRAGAIRIPGRLLVHLRRWARERDYLVEYRGKPANPKKALYRAFDDVFGDDHDFVVHSLRHTCATWLMWSGGNVDDIASFLSMSRKILLEVYGHHHPDAHRLVGDLFMKKPGDRKAS</sequence>
<dbReference type="GO" id="GO:0015074">
    <property type="term" value="P:DNA integration"/>
    <property type="evidence" value="ECO:0007669"/>
    <property type="project" value="InterPro"/>
</dbReference>
<evidence type="ECO:0000313" key="3">
    <source>
        <dbReference type="EMBL" id="SMC32728.1"/>
    </source>
</evidence>
<dbReference type="InterPro" id="IPR013762">
    <property type="entry name" value="Integrase-like_cat_sf"/>
</dbReference>
<keyword evidence="2" id="KW-0175">Coiled coil</keyword>
<dbReference type="SUPFAM" id="SSF56349">
    <property type="entry name" value="DNA breaking-rejoining enzymes"/>
    <property type="match status" value="1"/>
</dbReference>
<evidence type="ECO:0000256" key="1">
    <source>
        <dbReference type="ARBA" id="ARBA00023172"/>
    </source>
</evidence>
<proteinExistence type="predicted"/>
<dbReference type="Gene3D" id="1.10.443.10">
    <property type="entry name" value="Intergrase catalytic core"/>
    <property type="match status" value="1"/>
</dbReference>
<dbReference type="Proteomes" id="UP000192656">
    <property type="component" value="Unassembled WGS sequence"/>
</dbReference>
<evidence type="ECO:0000313" key="4">
    <source>
        <dbReference type="Proteomes" id="UP000192656"/>
    </source>
</evidence>
<dbReference type="GO" id="GO:0006310">
    <property type="term" value="P:DNA recombination"/>
    <property type="evidence" value="ECO:0007669"/>
    <property type="project" value="UniProtKB-KW"/>
</dbReference>
<reference evidence="3 4" key="1">
    <citation type="submission" date="2017-04" db="EMBL/GenBank/DDBJ databases">
        <authorList>
            <person name="Afonso C.L."/>
            <person name="Miller P.J."/>
            <person name="Scott M.A."/>
            <person name="Spackman E."/>
            <person name="Goraichik I."/>
            <person name="Dimitrov K.M."/>
            <person name="Suarez D.L."/>
            <person name="Swayne D.E."/>
        </authorList>
    </citation>
    <scope>NUCLEOTIDE SEQUENCE [LARGE SCALE GENOMIC DNA]</scope>
    <source>
        <strain evidence="3 4">CGMCC 1.10972</strain>
    </source>
</reference>
<keyword evidence="4" id="KW-1185">Reference proteome</keyword>
<dbReference type="OrthoDB" id="9808346at2"/>
<organism evidence="3 4">
    <name type="scientific">Fulvimarina manganoxydans</name>
    <dbReference type="NCBI Taxonomy" id="937218"/>
    <lineage>
        <taxon>Bacteria</taxon>
        <taxon>Pseudomonadati</taxon>
        <taxon>Pseudomonadota</taxon>
        <taxon>Alphaproteobacteria</taxon>
        <taxon>Hyphomicrobiales</taxon>
        <taxon>Aurantimonadaceae</taxon>
        <taxon>Fulvimarina</taxon>
    </lineage>
</organism>
<dbReference type="GO" id="GO:0003677">
    <property type="term" value="F:DNA binding"/>
    <property type="evidence" value="ECO:0007669"/>
    <property type="project" value="InterPro"/>
</dbReference>
<feature type="coiled-coil region" evidence="2">
    <location>
        <begin position="123"/>
        <end position="150"/>
    </location>
</feature>
<protein>
    <recommendedName>
        <fullName evidence="5">Phage integrase family protein</fullName>
    </recommendedName>
</protein>
<dbReference type="EMBL" id="FWXR01000001">
    <property type="protein sequence ID" value="SMC32728.1"/>
    <property type="molecule type" value="Genomic_DNA"/>
</dbReference>
<name>A0A1W1YAF2_9HYPH</name>
<dbReference type="STRING" id="937218.SAMN06297251_10178"/>